<comment type="caution">
    <text evidence="3">The sequence shown here is derived from an EMBL/GenBank/DDBJ whole genome shotgun (WGS) entry which is preliminary data.</text>
</comment>
<dbReference type="Gene3D" id="3.30.1490.20">
    <property type="entry name" value="ATP-grasp fold, A domain"/>
    <property type="match status" value="1"/>
</dbReference>
<feature type="domain" description="ATP-grasp" evidence="2">
    <location>
        <begin position="116"/>
        <end position="302"/>
    </location>
</feature>
<reference evidence="3 4" key="1">
    <citation type="submission" date="2018-12" db="EMBL/GenBank/DDBJ databases">
        <title>Corynebacterium sanguinis sp. nov., a clinically-associated and environmental corynebacterium.</title>
        <authorList>
            <person name="Gonzales-Siles L."/>
            <person name="Jaen-Luchoro D."/>
            <person name="Cardew S."/>
            <person name="Inganas E."/>
            <person name="Ohlen M."/>
            <person name="Jensie-Markopolous S."/>
            <person name="Pinyeiro-Iglesias B."/>
            <person name="Molin K."/>
            <person name="Skovbjerg S."/>
            <person name="Svensson-Stadler L."/>
            <person name="Funke G."/>
            <person name="Moore E.R.B."/>
        </authorList>
    </citation>
    <scope>NUCLEOTIDE SEQUENCE [LARGE SCALE GENOMIC DNA]</scope>
    <source>
        <strain evidence="3 4">58734</strain>
    </source>
</reference>
<dbReference type="Proteomes" id="UP000336646">
    <property type="component" value="Unassembled WGS sequence"/>
</dbReference>
<organism evidence="3 4">
    <name type="scientific">Corynebacterium sanguinis</name>
    <dbReference type="NCBI Taxonomy" id="2594913"/>
    <lineage>
        <taxon>Bacteria</taxon>
        <taxon>Bacillati</taxon>
        <taxon>Actinomycetota</taxon>
        <taxon>Actinomycetes</taxon>
        <taxon>Mycobacteriales</taxon>
        <taxon>Corynebacteriaceae</taxon>
        <taxon>Corynebacterium</taxon>
    </lineage>
</organism>
<proteinExistence type="predicted"/>
<dbReference type="PANTHER" id="PTHR21621:SF0">
    <property type="entry name" value="BETA-CITRYLGLUTAMATE SYNTHASE B-RELATED"/>
    <property type="match status" value="1"/>
</dbReference>
<dbReference type="InterPro" id="IPR011761">
    <property type="entry name" value="ATP-grasp"/>
</dbReference>
<dbReference type="Gene3D" id="3.40.50.20">
    <property type="match status" value="1"/>
</dbReference>
<accession>A0A6C1TYW3</accession>
<gene>
    <name evidence="3" type="ORF">EKI59_04590</name>
</gene>
<keyword evidence="1" id="KW-0547">Nucleotide-binding</keyword>
<dbReference type="AlphaFoldDB" id="A0A6C1TYW3"/>
<dbReference type="PANTHER" id="PTHR21621">
    <property type="entry name" value="RIBOSOMAL PROTEIN S6 MODIFICATION PROTEIN"/>
    <property type="match status" value="1"/>
</dbReference>
<dbReference type="InterPro" id="IPR013815">
    <property type="entry name" value="ATP_grasp_subdomain_1"/>
</dbReference>
<sequence>MLSRFDGTPLPGQPLILVLGDDLDDEDHDILFPALRALGVSVVRVHPHDLTVGMDDNAIGFSVAGIELNPSLVLGWVLDDLLLLGMAHLDAFAAAGIPVINHALTLFRAQDKAVCSAHLASHGIAGYPVITGRDPDALERWLQETGRSVMKPLSGFGGEGLTLIDNPADARVAVDKLKNAPASYYAVPYINNPGRDIRVYTVNHHPVFAMYRYAPDGGWITNVRAGGGIAMCPLTAEIASLAEKASRACGTLIGGVDIGENTTTGGLVVYEVNSCPTLEPPVIEQVALFLADAARDYDSALRAWRPSAIYDTLNEDPALFHPSKHAQLRR</sequence>
<evidence type="ECO:0000256" key="1">
    <source>
        <dbReference type="PROSITE-ProRule" id="PRU00409"/>
    </source>
</evidence>
<dbReference type="GO" id="GO:0046872">
    <property type="term" value="F:metal ion binding"/>
    <property type="evidence" value="ECO:0007669"/>
    <property type="project" value="InterPro"/>
</dbReference>
<dbReference type="GO" id="GO:0005524">
    <property type="term" value="F:ATP binding"/>
    <property type="evidence" value="ECO:0007669"/>
    <property type="project" value="UniProtKB-UniRule"/>
</dbReference>
<name>A0A6C1TYW3_9CORY</name>
<evidence type="ECO:0000259" key="2">
    <source>
        <dbReference type="PROSITE" id="PS50975"/>
    </source>
</evidence>
<dbReference type="Pfam" id="PF08443">
    <property type="entry name" value="RimK"/>
    <property type="match status" value="1"/>
</dbReference>
<dbReference type="GO" id="GO:0005737">
    <property type="term" value="C:cytoplasm"/>
    <property type="evidence" value="ECO:0007669"/>
    <property type="project" value="TreeGrafter"/>
</dbReference>
<evidence type="ECO:0000313" key="4">
    <source>
        <dbReference type="Proteomes" id="UP000336646"/>
    </source>
</evidence>
<dbReference type="EMBL" id="RXIR01000007">
    <property type="protein sequence ID" value="TVS29094.1"/>
    <property type="molecule type" value="Genomic_DNA"/>
</dbReference>
<dbReference type="SUPFAM" id="SSF56059">
    <property type="entry name" value="Glutathione synthetase ATP-binding domain-like"/>
    <property type="match status" value="1"/>
</dbReference>
<keyword evidence="1" id="KW-0067">ATP-binding</keyword>
<dbReference type="Gene3D" id="3.30.470.20">
    <property type="entry name" value="ATP-grasp fold, B domain"/>
    <property type="match status" value="1"/>
</dbReference>
<evidence type="ECO:0000313" key="3">
    <source>
        <dbReference type="EMBL" id="TVS29094.1"/>
    </source>
</evidence>
<protein>
    <recommendedName>
        <fullName evidence="2">ATP-grasp domain-containing protein</fullName>
    </recommendedName>
</protein>
<dbReference type="InterPro" id="IPR013651">
    <property type="entry name" value="ATP-grasp_RimK-type"/>
</dbReference>
<dbReference type="PROSITE" id="PS50975">
    <property type="entry name" value="ATP_GRASP"/>
    <property type="match status" value="1"/>
</dbReference>
<dbReference type="GO" id="GO:0016879">
    <property type="term" value="F:ligase activity, forming carbon-nitrogen bonds"/>
    <property type="evidence" value="ECO:0007669"/>
    <property type="project" value="TreeGrafter"/>
</dbReference>
<dbReference type="OrthoDB" id="150319at2"/>